<protein>
    <recommendedName>
        <fullName evidence="3">DUF4124 domain-containing protein</fullName>
    </recommendedName>
</protein>
<gene>
    <name evidence="4" type="ordered locus">DSC_08810</name>
</gene>
<evidence type="ECO:0000256" key="1">
    <source>
        <dbReference type="SAM" id="MobiDB-lite"/>
    </source>
</evidence>
<dbReference type="EMBL" id="CP003093">
    <property type="protein sequence ID" value="AER56412.1"/>
    <property type="molecule type" value="Genomic_DNA"/>
</dbReference>
<dbReference type="RefSeq" id="WP_014160588.1">
    <property type="nucleotide sequence ID" value="NC_016147.2"/>
</dbReference>
<feature type="domain" description="DUF4124" evidence="3">
    <location>
        <begin position="8"/>
        <end position="60"/>
    </location>
</feature>
<dbReference type="HOGENOM" id="CLU_1823735_0_0_6"/>
<dbReference type="Proteomes" id="UP000005870">
    <property type="component" value="Chromosome"/>
</dbReference>
<feature type="chain" id="PRO_5003504452" description="DUF4124 domain-containing protein" evidence="2">
    <location>
        <begin position="19"/>
        <end position="141"/>
    </location>
</feature>
<dbReference type="Pfam" id="PF13511">
    <property type="entry name" value="DUF4124"/>
    <property type="match status" value="1"/>
</dbReference>
<keyword evidence="5" id="KW-1185">Reference proteome</keyword>
<feature type="region of interest" description="Disordered" evidence="1">
    <location>
        <begin position="45"/>
        <end position="106"/>
    </location>
</feature>
<feature type="signal peptide" evidence="2">
    <location>
        <begin position="1"/>
        <end position="18"/>
    </location>
</feature>
<sequence>MKRIVVMALCLLAAGANAQSVYKCRDGAGVVVYQSQACSGRIEKQWTPDPGLAAAPSAERTAAERSIARDRKSLQASNRRMLAQQVQRRPVPPRRAKARTTTVSACQRARSARAAAHARKGLHWSFDDASRWDARVFKVCR</sequence>
<dbReference type="OrthoDB" id="6009062at2"/>
<organism evidence="4 5">
    <name type="scientific">Pseudoxanthomonas spadix (strain BD-a59)</name>
    <dbReference type="NCBI Taxonomy" id="1045855"/>
    <lineage>
        <taxon>Bacteria</taxon>
        <taxon>Pseudomonadati</taxon>
        <taxon>Pseudomonadota</taxon>
        <taxon>Gammaproteobacteria</taxon>
        <taxon>Lysobacterales</taxon>
        <taxon>Lysobacteraceae</taxon>
        <taxon>Pseudoxanthomonas</taxon>
    </lineage>
</organism>
<reference evidence="4 5" key="1">
    <citation type="journal article" date="2012" name="J. Bacteriol.">
        <title>Complete Genome Sequence of the BTEX-Degrading Bacterium Pseudoxanthomonas spadix BD-a59.</title>
        <authorList>
            <person name="Lee S.H."/>
            <person name="Jin H.M."/>
            <person name="Lee H.J."/>
            <person name="Kim J.M."/>
            <person name="Jeon C.O."/>
        </authorList>
    </citation>
    <scope>NUCLEOTIDE SEQUENCE [LARGE SCALE GENOMIC DNA]</scope>
    <source>
        <strain evidence="4 5">BD-a59</strain>
    </source>
</reference>
<evidence type="ECO:0000313" key="5">
    <source>
        <dbReference type="Proteomes" id="UP000005870"/>
    </source>
</evidence>
<dbReference type="AlphaFoldDB" id="G7UVU3"/>
<dbReference type="KEGG" id="psd:DSC_08810"/>
<evidence type="ECO:0000259" key="3">
    <source>
        <dbReference type="Pfam" id="PF13511"/>
    </source>
</evidence>
<evidence type="ECO:0000256" key="2">
    <source>
        <dbReference type="SAM" id="SignalP"/>
    </source>
</evidence>
<proteinExistence type="predicted"/>
<accession>G7UVU3</accession>
<keyword evidence="2" id="KW-0732">Signal</keyword>
<name>G7UVU3_PSEUP</name>
<feature type="compositionally biased region" description="Basic and acidic residues" evidence="1">
    <location>
        <begin position="61"/>
        <end position="73"/>
    </location>
</feature>
<dbReference type="InterPro" id="IPR025392">
    <property type="entry name" value="DUF4124"/>
</dbReference>
<evidence type="ECO:0000313" key="4">
    <source>
        <dbReference type="EMBL" id="AER56412.1"/>
    </source>
</evidence>